<dbReference type="RefSeq" id="WP_254007223.1">
    <property type="nucleotide sequence ID" value="NZ_OW659477.1"/>
</dbReference>
<dbReference type="GO" id="GO:0016791">
    <property type="term" value="F:phosphatase activity"/>
    <property type="evidence" value="ECO:0007669"/>
    <property type="project" value="TreeGrafter"/>
</dbReference>
<dbReference type="AlphaFoldDB" id="A0AAU9VEB6"/>
<evidence type="ECO:0000313" key="2">
    <source>
        <dbReference type="EMBL" id="CAH2761177.1"/>
    </source>
</evidence>
<dbReference type="InterPro" id="IPR036412">
    <property type="entry name" value="HAD-like_sf"/>
</dbReference>
<keyword evidence="1" id="KW-0378">Hydrolase</keyword>
<dbReference type="Gene3D" id="3.40.50.1000">
    <property type="entry name" value="HAD superfamily/HAD-like"/>
    <property type="match status" value="1"/>
</dbReference>
<protein>
    <submittedName>
        <fullName evidence="1">Cof-type HAD-IIB family hydrolase</fullName>
        <ecNumber evidence="1">3.6.1.-</ecNumber>
    </submittedName>
</protein>
<gene>
    <name evidence="1" type="primary">cof</name>
    <name evidence="1" type="ORF">ERYAMS2_00570</name>
    <name evidence="2" type="ORF">ERYAMS_00280</name>
</gene>
<organism evidence="1 4">
    <name type="scientific">Erysipelothrix amsterdamensis</name>
    <dbReference type="NCBI Taxonomy" id="2929157"/>
    <lineage>
        <taxon>Bacteria</taxon>
        <taxon>Bacillati</taxon>
        <taxon>Bacillota</taxon>
        <taxon>Erysipelotrichia</taxon>
        <taxon>Erysipelotrichales</taxon>
        <taxon>Erysipelotrichaceae</taxon>
        <taxon>Erysipelothrix</taxon>
    </lineage>
</organism>
<proteinExistence type="predicted"/>
<evidence type="ECO:0000313" key="1">
    <source>
        <dbReference type="EMBL" id="CAH2761169.1"/>
    </source>
</evidence>
<dbReference type="GO" id="GO:0005829">
    <property type="term" value="C:cytosol"/>
    <property type="evidence" value="ECO:0007669"/>
    <property type="project" value="TreeGrafter"/>
</dbReference>
<dbReference type="Proteomes" id="UP001154111">
    <property type="component" value="Chromosome"/>
</dbReference>
<sequence length="250" mass="28555">MNCVFDIDGTICFDYMNLSEEGVQLLETLEEAGHHVMFASARPIRDMLPVLKDRYRNYTLIGGNGSIISQNDQIVDVCLFEADLLKSIMDVLEDESVIYLADGRWNFSYNGDGSHELMQYVNRGNLGDNVSFESLDGVMKLIVLEAEDMNRVHDRLSDLPVSFYRHESTGTLDILAFKTSKYDALKRLGIEDYIAMGNDINDIEMLDHANPGIMINFNERLAPYADYQVDYDEHYLESILEIIEKHEKTA</sequence>
<dbReference type="NCBIfam" id="TIGR01484">
    <property type="entry name" value="HAD-SF-IIB"/>
    <property type="match status" value="1"/>
</dbReference>
<dbReference type="Pfam" id="PF08282">
    <property type="entry name" value="Hydrolase_3"/>
    <property type="match status" value="1"/>
</dbReference>
<reference evidence="1" key="1">
    <citation type="submission" date="2022-04" db="EMBL/GenBank/DDBJ databases">
        <authorList>
            <person name="Forde T."/>
        </authorList>
    </citation>
    <scope>NUCLEOTIDE SEQUENCE</scope>
    <source>
        <strain evidence="1">A18Y016a</strain>
        <strain evidence="2">A18Y020d</strain>
    </source>
</reference>
<dbReference type="Gene3D" id="3.30.1240.10">
    <property type="match status" value="1"/>
</dbReference>
<dbReference type="PANTHER" id="PTHR10000:SF53">
    <property type="entry name" value="5-AMINO-6-(5-PHOSPHO-D-RIBITYLAMINO)URACIL PHOSPHATASE YBJI-RELATED"/>
    <property type="match status" value="1"/>
</dbReference>
<dbReference type="PANTHER" id="PTHR10000">
    <property type="entry name" value="PHOSPHOSERINE PHOSPHATASE"/>
    <property type="match status" value="1"/>
</dbReference>
<dbReference type="InterPro" id="IPR006379">
    <property type="entry name" value="HAD-SF_hydro_IIB"/>
</dbReference>
<dbReference type="EMBL" id="OW659477">
    <property type="protein sequence ID" value="CAH2761169.1"/>
    <property type="molecule type" value="Genomic_DNA"/>
</dbReference>
<dbReference type="SUPFAM" id="SSF56784">
    <property type="entry name" value="HAD-like"/>
    <property type="match status" value="1"/>
</dbReference>
<dbReference type="GO" id="GO:0000287">
    <property type="term" value="F:magnesium ion binding"/>
    <property type="evidence" value="ECO:0007669"/>
    <property type="project" value="TreeGrafter"/>
</dbReference>
<evidence type="ECO:0000313" key="4">
    <source>
        <dbReference type="Proteomes" id="UP001154111"/>
    </source>
</evidence>
<dbReference type="Proteomes" id="UP001154095">
    <property type="component" value="Chromosome"/>
</dbReference>
<dbReference type="EC" id="3.6.1.-" evidence="1"/>
<evidence type="ECO:0000313" key="3">
    <source>
        <dbReference type="Proteomes" id="UP001154095"/>
    </source>
</evidence>
<dbReference type="EMBL" id="OW659496">
    <property type="protein sequence ID" value="CAH2761177.1"/>
    <property type="molecule type" value="Genomic_DNA"/>
</dbReference>
<dbReference type="InterPro" id="IPR023214">
    <property type="entry name" value="HAD_sf"/>
</dbReference>
<keyword evidence="3" id="KW-1185">Reference proteome</keyword>
<accession>A0AAU9VEB6</accession>
<name>A0AAU9VEB6_9FIRM</name>